<dbReference type="Proteomes" id="UP000054995">
    <property type="component" value="Unassembled WGS sequence"/>
</dbReference>
<gene>
    <name evidence="1" type="ORF">T4D_3404</name>
</gene>
<accession>A0A0V1FID6</accession>
<sequence length="68" mass="7881">MKSAQTAPRTYIKCCHISQIRYKNNDLKIRTHISNTRLSISAAATIVIRLSKRVELLKIQNRRCKAKK</sequence>
<organism evidence="1 2">
    <name type="scientific">Trichinella pseudospiralis</name>
    <name type="common">Parasitic roundworm</name>
    <dbReference type="NCBI Taxonomy" id="6337"/>
    <lineage>
        <taxon>Eukaryota</taxon>
        <taxon>Metazoa</taxon>
        <taxon>Ecdysozoa</taxon>
        <taxon>Nematoda</taxon>
        <taxon>Enoplea</taxon>
        <taxon>Dorylaimia</taxon>
        <taxon>Trichinellida</taxon>
        <taxon>Trichinellidae</taxon>
        <taxon>Trichinella</taxon>
    </lineage>
</organism>
<name>A0A0V1FID6_TRIPS</name>
<proteinExistence type="predicted"/>
<comment type="caution">
    <text evidence="1">The sequence shown here is derived from an EMBL/GenBank/DDBJ whole genome shotgun (WGS) entry which is preliminary data.</text>
</comment>
<reference evidence="1 2" key="1">
    <citation type="submission" date="2015-01" db="EMBL/GenBank/DDBJ databases">
        <title>Evolution of Trichinella species and genotypes.</title>
        <authorList>
            <person name="Korhonen P.K."/>
            <person name="Edoardo P."/>
            <person name="Giuseppe L.R."/>
            <person name="Gasser R.B."/>
        </authorList>
    </citation>
    <scope>NUCLEOTIDE SEQUENCE [LARGE SCALE GENOMIC DNA]</scope>
    <source>
        <strain evidence="1">ISS470</strain>
    </source>
</reference>
<evidence type="ECO:0000313" key="2">
    <source>
        <dbReference type="Proteomes" id="UP000054995"/>
    </source>
</evidence>
<evidence type="ECO:0000313" key="1">
    <source>
        <dbReference type="EMBL" id="KRY85503.1"/>
    </source>
</evidence>
<protein>
    <submittedName>
        <fullName evidence="1">Uncharacterized protein</fullName>
    </submittedName>
</protein>
<keyword evidence="2" id="KW-1185">Reference proteome</keyword>
<dbReference type="EMBL" id="JYDT01000089">
    <property type="protein sequence ID" value="KRY85503.1"/>
    <property type="molecule type" value="Genomic_DNA"/>
</dbReference>